<dbReference type="InterPro" id="IPR026968">
    <property type="entry name" value="PcaD/CatD"/>
</dbReference>
<dbReference type="InterPro" id="IPR013595">
    <property type="entry name" value="Pept_S33_TAP-like_C"/>
</dbReference>
<gene>
    <name evidence="3" type="ORF">SAMN02745172_04132</name>
</gene>
<name>A0A1M7ZRF3_9HYPH</name>
<dbReference type="Proteomes" id="UP000186406">
    <property type="component" value="Unassembled WGS sequence"/>
</dbReference>
<dbReference type="PRINTS" id="PR00111">
    <property type="entry name" value="ABHYDROLASE"/>
</dbReference>
<organism evidence="3 4">
    <name type="scientific">Pseudoxanthobacter soli DSM 19599</name>
    <dbReference type="NCBI Taxonomy" id="1123029"/>
    <lineage>
        <taxon>Bacteria</taxon>
        <taxon>Pseudomonadati</taxon>
        <taxon>Pseudomonadota</taxon>
        <taxon>Alphaproteobacteria</taxon>
        <taxon>Hyphomicrobiales</taxon>
        <taxon>Segnochrobactraceae</taxon>
        <taxon>Pseudoxanthobacter</taxon>
    </lineage>
</organism>
<dbReference type="GO" id="GO:0047570">
    <property type="term" value="F:3-oxoadipate enol-lactonase activity"/>
    <property type="evidence" value="ECO:0007669"/>
    <property type="project" value="InterPro"/>
</dbReference>
<dbReference type="Gene3D" id="3.40.50.1820">
    <property type="entry name" value="alpha/beta hydrolase"/>
    <property type="match status" value="1"/>
</dbReference>
<keyword evidence="4" id="KW-1185">Reference proteome</keyword>
<dbReference type="NCBIfam" id="TIGR02427">
    <property type="entry name" value="protocat_pcaD"/>
    <property type="match status" value="1"/>
</dbReference>
<evidence type="ECO:0000313" key="4">
    <source>
        <dbReference type="Proteomes" id="UP000186406"/>
    </source>
</evidence>
<evidence type="ECO:0000259" key="2">
    <source>
        <dbReference type="Pfam" id="PF08386"/>
    </source>
</evidence>
<dbReference type="PANTHER" id="PTHR43433">
    <property type="entry name" value="HYDROLASE, ALPHA/BETA FOLD FAMILY PROTEIN"/>
    <property type="match status" value="1"/>
</dbReference>
<proteinExistence type="predicted"/>
<evidence type="ECO:0000313" key="3">
    <source>
        <dbReference type="EMBL" id="SHO67451.1"/>
    </source>
</evidence>
<evidence type="ECO:0000259" key="1">
    <source>
        <dbReference type="Pfam" id="PF00561"/>
    </source>
</evidence>
<feature type="domain" description="AB hydrolase-1" evidence="1">
    <location>
        <begin position="25"/>
        <end position="135"/>
    </location>
</feature>
<dbReference type="PANTHER" id="PTHR43433:SF5">
    <property type="entry name" value="AB HYDROLASE-1 DOMAIN-CONTAINING PROTEIN"/>
    <property type="match status" value="1"/>
</dbReference>
<protein>
    <submittedName>
        <fullName evidence="3">3-oxoadipate enol-lactonase</fullName>
    </submittedName>
</protein>
<dbReference type="STRING" id="1123029.SAMN02745172_04132"/>
<dbReference type="InterPro" id="IPR050471">
    <property type="entry name" value="AB_hydrolase"/>
</dbReference>
<dbReference type="Pfam" id="PF08386">
    <property type="entry name" value="Abhydrolase_4"/>
    <property type="match status" value="1"/>
</dbReference>
<accession>A0A1M7ZRF3</accession>
<dbReference type="InterPro" id="IPR000073">
    <property type="entry name" value="AB_hydrolase_1"/>
</dbReference>
<dbReference type="SUPFAM" id="SSF53474">
    <property type="entry name" value="alpha/beta-Hydrolases"/>
    <property type="match status" value="1"/>
</dbReference>
<sequence>MDVEYLTVDDGCRLAYRFDGPADAPVVVLSNSLGTAMEMWAAQVPALTQRHRVLRYDTRGHGRSGVPAGAYSMDRLGRDVVGLIDGLGLEQVSFCGLSMGGMVGQWLGVRAPERLARLALCNTAAYMGPPSNWSARIDTVLASGMPAMVDAVIERWFTRPFRDTAPDAIAPVRAMLLATDPIGYAGACAAIRDMDQRPTAPLIKAPTLVIGGDHDPATPPATAVWLTEAIPGARLTMLEAAHLSNIEQAERFTATLVDFLG</sequence>
<dbReference type="RefSeq" id="WP_175563765.1">
    <property type="nucleotide sequence ID" value="NZ_FRXO01000014.1"/>
</dbReference>
<feature type="domain" description="Peptidase S33 tripeptidyl aminopeptidase-like C-terminal" evidence="2">
    <location>
        <begin position="188"/>
        <end position="239"/>
    </location>
</feature>
<dbReference type="InterPro" id="IPR029058">
    <property type="entry name" value="AB_hydrolase_fold"/>
</dbReference>
<dbReference type="AlphaFoldDB" id="A0A1M7ZRF3"/>
<dbReference type="Pfam" id="PF00561">
    <property type="entry name" value="Abhydrolase_1"/>
    <property type="match status" value="1"/>
</dbReference>
<dbReference type="GO" id="GO:0042952">
    <property type="term" value="P:beta-ketoadipate pathway"/>
    <property type="evidence" value="ECO:0007669"/>
    <property type="project" value="InterPro"/>
</dbReference>
<dbReference type="EMBL" id="FRXO01000014">
    <property type="protein sequence ID" value="SHO67451.1"/>
    <property type="molecule type" value="Genomic_DNA"/>
</dbReference>
<reference evidence="3 4" key="1">
    <citation type="submission" date="2016-12" db="EMBL/GenBank/DDBJ databases">
        <authorList>
            <person name="Song W.-J."/>
            <person name="Kurnit D.M."/>
        </authorList>
    </citation>
    <scope>NUCLEOTIDE SEQUENCE [LARGE SCALE GENOMIC DNA]</scope>
    <source>
        <strain evidence="3 4">DSM 19599</strain>
    </source>
</reference>